<organism evidence="2 3">
    <name type="scientific">Amycolatopsis ultiminotia</name>
    <dbReference type="NCBI Taxonomy" id="543629"/>
    <lineage>
        <taxon>Bacteria</taxon>
        <taxon>Bacillati</taxon>
        <taxon>Actinomycetota</taxon>
        <taxon>Actinomycetes</taxon>
        <taxon>Pseudonocardiales</taxon>
        <taxon>Pseudonocardiaceae</taxon>
        <taxon>Amycolatopsis</taxon>
    </lineage>
</organism>
<keyword evidence="1" id="KW-0732">Signal</keyword>
<evidence type="ECO:0000313" key="3">
    <source>
        <dbReference type="Proteomes" id="UP001500689"/>
    </source>
</evidence>
<proteinExistence type="predicted"/>
<dbReference type="EMBL" id="BAAAZN010000022">
    <property type="protein sequence ID" value="GAA3577699.1"/>
    <property type="molecule type" value="Genomic_DNA"/>
</dbReference>
<feature type="signal peptide" evidence="1">
    <location>
        <begin position="1"/>
        <end position="30"/>
    </location>
</feature>
<sequence length="240" mass="26253">MKARSVRISAAVLLSAVLATAGLTSPAAAAAPVYGDFSMMFSRSAGQYAPPGEQAFQWAWSPQSATESQISWGDPRAWPPGDAEHFVHAGDWVLLDGWDGNGTYYTQRVTSESLCHGEECTPIPSDGGRQHYVQWTVPAQDYRLVAEGTVTEQSSGKTFRFRHAQTWGAPAPCSVAAFGERTCITQSESWSDDKDLPAGSPVRETLRRDIRIAQGLGMAFSIDQQVPAPWHAEATEYWNW</sequence>
<name>A0ABP6Y6G8_9PSEU</name>
<dbReference type="Proteomes" id="UP001500689">
    <property type="component" value="Unassembled WGS sequence"/>
</dbReference>
<comment type="caution">
    <text evidence="2">The sequence shown here is derived from an EMBL/GenBank/DDBJ whole genome shotgun (WGS) entry which is preliminary data.</text>
</comment>
<evidence type="ECO:0000256" key="1">
    <source>
        <dbReference type="SAM" id="SignalP"/>
    </source>
</evidence>
<feature type="chain" id="PRO_5046028602" description="Peptidase A4 family protein" evidence="1">
    <location>
        <begin position="31"/>
        <end position="240"/>
    </location>
</feature>
<keyword evidence="3" id="KW-1185">Reference proteome</keyword>
<reference evidence="3" key="1">
    <citation type="journal article" date="2019" name="Int. J. Syst. Evol. Microbiol.">
        <title>The Global Catalogue of Microorganisms (GCM) 10K type strain sequencing project: providing services to taxonomists for standard genome sequencing and annotation.</title>
        <authorList>
            <consortium name="The Broad Institute Genomics Platform"/>
            <consortium name="The Broad Institute Genome Sequencing Center for Infectious Disease"/>
            <person name="Wu L."/>
            <person name="Ma J."/>
        </authorList>
    </citation>
    <scope>NUCLEOTIDE SEQUENCE [LARGE SCALE GENOMIC DNA]</scope>
    <source>
        <strain evidence="3">JCM 16898</strain>
    </source>
</reference>
<evidence type="ECO:0008006" key="4">
    <source>
        <dbReference type="Google" id="ProtNLM"/>
    </source>
</evidence>
<evidence type="ECO:0000313" key="2">
    <source>
        <dbReference type="EMBL" id="GAA3577699.1"/>
    </source>
</evidence>
<protein>
    <recommendedName>
        <fullName evidence="4">Peptidase A4 family protein</fullName>
    </recommendedName>
</protein>
<accession>A0ABP6Y6G8</accession>
<dbReference type="RefSeq" id="WP_344867819.1">
    <property type="nucleotide sequence ID" value="NZ_BAAAZN010000022.1"/>
</dbReference>
<gene>
    <name evidence="2" type="ORF">GCM10022222_72980</name>
</gene>